<dbReference type="RefSeq" id="WP_138774082.1">
    <property type="nucleotide sequence ID" value="NZ_JBHSSX010000075.1"/>
</dbReference>
<evidence type="ECO:0000256" key="1">
    <source>
        <dbReference type="ARBA" id="ARBA00010923"/>
    </source>
</evidence>
<keyword evidence="4" id="KW-1133">Transmembrane helix</keyword>
<feature type="transmembrane region" description="Helical" evidence="4">
    <location>
        <begin position="92"/>
        <end position="114"/>
    </location>
</feature>
<name>A0ABY2XFV5_9GAMM</name>
<keyword evidence="4" id="KW-0812">Transmembrane</keyword>
<dbReference type="GO" id="GO:0004519">
    <property type="term" value="F:endonuclease activity"/>
    <property type="evidence" value="ECO:0007669"/>
    <property type="project" value="UniProtKB-KW"/>
</dbReference>
<keyword evidence="6" id="KW-0540">Nuclease</keyword>
<comment type="caution">
    <text evidence="6">The sequence shown here is derived from an EMBL/GenBank/DDBJ whole genome shotgun (WGS) entry which is preliminary data.</text>
</comment>
<comment type="similarity">
    <text evidence="1">Belongs to the type-I restriction system S methylase family.</text>
</comment>
<dbReference type="SUPFAM" id="SSF116734">
    <property type="entry name" value="DNA methylase specificity domain"/>
    <property type="match status" value="2"/>
</dbReference>
<dbReference type="CDD" id="cd17260">
    <property type="entry name" value="RMtype1_S_EcoEI-TRD1-CR1_like"/>
    <property type="match status" value="1"/>
</dbReference>
<keyword evidence="4" id="KW-0472">Membrane</keyword>
<proteinExistence type="inferred from homology"/>
<evidence type="ECO:0000256" key="4">
    <source>
        <dbReference type="SAM" id="Phobius"/>
    </source>
</evidence>
<dbReference type="Pfam" id="PF01420">
    <property type="entry name" value="Methylase_S"/>
    <property type="match status" value="1"/>
</dbReference>
<dbReference type="EMBL" id="VCQT01000046">
    <property type="protein sequence ID" value="TMW10474.1"/>
    <property type="molecule type" value="Genomic_DNA"/>
</dbReference>
<evidence type="ECO:0000313" key="6">
    <source>
        <dbReference type="EMBL" id="TMW10474.1"/>
    </source>
</evidence>
<evidence type="ECO:0000259" key="5">
    <source>
        <dbReference type="Pfam" id="PF01420"/>
    </source>
</evidence>
<accession>A0ABY2XFV5</accession>
<keyword evidence="3" id="KW-0238">DNA-binding</keyword>
<keyword evidence="6" id="KW-0378">Hydrolase</keyword>
<evidence type="ECO:0000313" key="7">
    <source>
        <dbReference type="Proteomes" id="UP000739180"/>
    </source>
</evidence>
<dbReference type="Proteomes" id="UP000739180">
    <property type="component" value="Unassembled WGS sequence"/>
</dbReference>
<keyword evidence="7" id="KW-1185">Reference proteome</keyword>
<evidence type="ECO:0000256" key="3">
    <source>
        <dbReference type="ARBA" id="ARBA00023125"/>
    </source>
</evidence>
<dbReference type="PANTHER" id="PTHR30408:SF13">
    <property type="entry name" value="TYPE I RESTRICTION ENZYME HINDI SPECIFICITY SUBUNIT"/>
    <property type="match status" value="1"/>
</dbReference>
<keyword evidence="2" id="KW-0680">Restriction system</keyword>
<dbReference type="InterPro" id="IPR000055">
    <property type="entry name" value="Restrct_endonuc_typeI_TRD"/>
</dbReference>
<gene>
    <name evidence="6" type="ORF">FGS76_18220</name>
</gene>
<organism evidence="6 7">
    <name type="scientific">Alloalcanivorax gelatiniphagus</name>
    <dbReference type="NCBI Taxonomy" id="1194167"/>
    <lineage>
        <taxon>Bacteria</taxon>
        <taxon>Pseudomonadati</taxon>
        <taxon>Pseudomonadota</taxon>
        <taxon>Gammaproteobacteria</taxon>
        <taxon>Oceanospirillales</taxon>
        <taxon>Alcanivoracaceae</taxon>
        <taxon>Alloalcanivorax</taxon>
    </lineage>
</organism>
<feature type="domain" description="Type I restriction modification DNA specificity" evidence="5">
    <location>
        <begin position="5"/>
        <end position="157"/>
    </location>
</feature>
<sequence length="396" mass="44428">MMSGQWKKCLLGDLVELKRGYDLPTSSRIPGDYPIVSSSGISGTHVEAKVKAPGVVTGRYGTLGQVFYLKEDFWPLNTSLYVRDFKRNHPRFIAYFLGSLGLASSNAAGAVPGLNRNHLHQLEVSAPDYETQERVASILVAYDDLIENNMRRIEILEEMARRLYEEWFVHFRFPGHDEVSFKESELGEIPQGWEVRRLEDTVALNPRTKVPKVGEKWFVPMRALSESSMIVGNLERKPGNSGAKFQNADTLVARITPCLENGKTGFVDFLPEDQPTACGSTEFIVLRSISLCPEMVYLLARSDRFRDVAIKSMSGATGRQRVRVESLVDFPVVQPDSATLETFQRFVSPFFKQARTLALKNSNLHAQRDLLLPKLVSGEIDVSDIPMPDDKEVEAA</sequence>
<dbReference type="CDD" id="cd17267">
    <property type="entry name" value="RMtype1_S_EcoAO83I-TRD1-CR1_like"/>
    <property type="match status" value="1"/>
</dbReference>
<protein>
    <submittedName>
        <fullName evidence="6">Restriction endonuclease subunit S</fullName>
    </submittedName>
</protein>
<dbReference type="InterPro" id="IPR044946">
    <property type="entry name" value="Restrct_endonuc_typeI_TRD_sf"/>
</dbReference>
<dbReference type="InterPro" id="IPR052021">
    <property type="entry name" value="Type-I_RS_S_subunit"/>
</dbReference>
<evidence type="ECO:0000256" key="2">
    <source>
        <dbReference type="ARBA" id="ARBA00022747"/>
    </source>
</evidence>
<keyword evidence="6" id="KW-0255">Endonuclease</keyword>
<dbReference type="Gene3D" id="3.90.220.20">
    <property type="entry name" value="DNA methylase specificity domains"/>
    <property type="match status" value="2"/>
</dbReference>
<dbReference type="PANTHER" id="PTHR30408">
    <property type="entry name" value="TYPE-1 RESTRICTION ENZYME ECOKI SPECIFICITY PROTEIN"/>
    <property type="match status" value="1"/>
</dbReference>
<reference evidence="6 7" key="1">
    <citation type="submission" date="2019-05" db="EMBL/GenBank/DDBJ databases">
        <title>Genome of Alcanivorax gelatiniphagus, an oil degrading marine bacteria.</title>
        <authorList>
            <person name="Kwon K.K."/>
        </authorList>
    </citation>
    <scope>NUCLEOTIDE SEQUENCE [LARGE SCALE GENOMIC DNA]</scope>
    <source>
        <strain evidence="6 7">MEBiC 08158</strain>
    </source>
</reference>